<dbReference type="EMBL" id="JZKH01000167">
    <property type="protein sequence ID" value="KJS57934.1"/>
    <property type="molecule type" value="Genomic_DNA"/>
</dbReference>
<evidence type="ECO:0000259" key="5">
    <source>
        <dbReference type="SMART" id="SM00226"/>
    </source>
</evidence>
<dbReference type="PANTHER" id="PTHR11717">
    <property type="entry name" value="LOW MOLECULAR WEIGHT PROTEIN TYROSINE PHOSPHATASE"/>
    <property type="match status" value="1"/>
</dbReference>
<dbReference type="GO" id="GO:0004725">
    <property type="term" value="F:protein tyrosine phosphatase activity"/>
    <property type="evidence" value="ECO:0007669"/>
    <property type="project" value="InterPro"/>
</dbReference>
<dbReference type="AlphaFoldDB" id="A0A0F2T3Z5"/>
<dbReference type="InterPro" id="IPR023485">
    <property type="entry name" value="Ptyr_pPase"/>
</dbReference>
<keyword evidence="2" id="KW-0378">Hydrolase</keyword>
<gene>
    <name evidence="6" type="ORF">VM95_36550</name>
</gene>
<evidence type="ECO:0000256" key="4">
    <source>
        <dbReference type="PIRSR" id="PIRSR617867-1"/>
    </source>
</evidence>
<feature type="domain" description="Phosphotyrosine protein phosphatase I" evidence="5">
    <location>
        <begin position="6"/>
        <end position="140"/>
    </location>
</feature>
<comment type="similarity">
    <text evidence="1">Belongs to the low molecular weight phosphotyrosine protein phosphatase family.</text>
</comment>
<name>A0A0F2T3Z5_STRR3</name>
<proteinExistence type="inferred from homology"/>
<evidence type="ECO:0000313" key="6">
    <source>
        <dbReference type="EMBL" id="KJS57934.1"/>
    </source>
</evidence>
<feature type="active site" evidence="4">
    <location>
        <position position="18"/>
    </location>
</feature>
<keyword evidence="3" id="KW-0904">Protein phosphatase</keyword>
<dbReference type="PRINTS" id="PR00719">
    <property type="entry name" value="LMWPTPASE"/>
</dbReference>
<sequence>MSPARRRVLVICKGNHCRSPIAALVIAERSGGTLDVRSAGTRNWHVGKPAHPLMIQAAAGFGYDLSKHRGVLLDRELLDWADDLLTVDEETAEAVQALVGPEHPVRLLGSGIADPWGGELEDFSRAVLEIQDATRLFYAT</sequence>
<evidence type="ECO:0000256" key="2">
    <source>
        <dbReference type="ARBA" id="ARBA00022801"/>
    </source>
</evidence>
<dbReference type="RefSeq" id="WP_045705413.1">
    <property type="nucleotide sequence ID" value="NZ_JZKH01000167.1"/>
</dbReference>
<evidence type="ECO:0000256" key="1">
    <source>
        <dbReference type="ARBA" id="ARBA00011063"/>
    </source>
</evidence>
<dbReference type="InterPro" id="IPR017867">
    <property type="entry name" value="Tyr_phospatase_low_mol_wt"/>
</dbReference>
<dbReference type="SMART" id="SM00226">
    <property type="entry name" value="LMWPc"/>
    <property type="match status" value="1"/>
</dbReference>
<comment type="caution">
    <text evidence="6">The sequence shown here is derived from an EMBL/GenBank/DDBJ whole genome shotgun (WGS) entry which is preliminary data.</text>
</comment>
<dbReference type="Proteomes" id="UP000033699">
    <property type="component" value="Unassembled WGS sequence"/>
</dbReference>
<feature type="active site" description="Nucleophile" evidence="4">
    <location>
        <position position="12"/>
    </location>
</feature>
<dbReference type="PATRIC" id="fig|359131.3.peg.2131"/>
<dbReference type="InterPro" id="IPR036196">
    <property type="entry name" value="Ptyr_pPase_sf"/>
</dbReference>
<dbReference type="OrthoDB" id="9784339at2"/>
<dbReference type="SUPFAM" id="SSF52788">
    <property type="entry name" value="Phosphotyrosine protein phosphatases I"/>
    <property type="match status" value="1"/>
</dbReference>
<dbReference type="PANTHER" id="PTHR11717:SF31">
    <property type="entry name" value="LOW MOLECULAR WEIGHT PROTEIN-TYROSINE-PHOSPHATASE ETP-RELATED"/>
    <property type="match status" value="1"/>
</dbReference>
<dbReference type="Pfam" id="PF01451">
    <property type="entry name" value="LMWPc"/>
    <property type="match status" value="1"/>
</dbReference>
<protein>
    <recommendedName>
        <fullName evidence="5">Phosphotyrosine protein phosphatase I domain-containing protein</fullName>
    </recommendedName>
</protein>
<dbReference type="Gene3D" id="3.40.50.2300">
    <property type="match status" value="1"/>
</dbReference>
<organism evidence="6 7">
    <name type="scientific">Streptomyces rubellomurinus (strain ATCC 31215)</name>
    <dbReference type="NCBI Taxonomy" id="359131"/>
    <lineage>
        <taxon>Bacteria</taxon>
        <taxon>Bacillati</taxon>
        <taxon>Actinomycetota</taxon>
        <taxon>Actinomycetes</taxon>
        <taxon>Kitasatosporales</taxon>
        <taxon>Streptomycetaceae</taxon>
        <taxon>Streptomyces</taxon>
    </lineage>
</organism>
<evidence type="ECO:0000256" key="3">
    <source>
        <dbReference type="ARBA" id="ARBA00022912"/>
    </source>
</evidence>
<reference evidence="6 7" key="1">
    <citation type="submission" date="2015-02" db="EMBL/GenBank/DDBJ databases">
        <authorList>
            <person name="Ju K.-S."/>
            <person name="Doroghazi J.R."/>
            <person name="Metcalf W."/>
        </authorList>
    </citation>
    <scope>NUCLEOTIDE SEQUENCE [LARGE SCALE GENOMIC DNA]</scope>
    <source>
        <strain evidence="6 7">ATCC 31215</strain>
    </source>
</reference>
<dbReference type="InterPro" id="IPR050438">
    <property type="entry name" value="LMW_PTPase"/>
</dbReference>
<keyword evidence="7" id="KW-1185">Reference proteome</keyword>
<evidence type="ECO:0000313" key="7">
    <source>
        <dbReference type="Proteomes" id="UP000033699"/>
    </source>
</evidence>
<feature type="active site" description="Proton donor" evidence="4">
    <location>
        <position position="114"/>
    </location>
</feature>
<accession>A0A0F2T3Z5</accession>